<keyword evidence="13" id="KW-1185">Reference proteome</keyword>
<dbReference type="Pfam" id="PF00593">
    <property type="entry name" value="TonB_dep_Rec_b-barrel"/>
    <property type="match status" value="1"/>
</dbReference>
<evidence type="ECO:0000256" key="5">
    <source>
        <dbReference type="ARBA" id="ARBA00023077"/>
    </source>
</evidence>
<keyword evidence="3 8" id="KW-1134">Transmembrane beta strand</keyword>
<evidence type="ECO:0000256" key="4">
    <source>
        <dbReference type="ARBA" id="ARBA00022692"/>
    </source>
</evidence>
<dbReference type="NCBIfam" id="TIGR04057">
    <property type="entry name" value="SusC_RagA_signa"/>
    <property type="match status" value="1"/>
</dbReference>
<proteinExistence type="inferred from homology"/>
<accession>A0A1N6GQ45</accession>
<dbReference type="InterPro" id="IPR000531">
    <property type="entry name" value="Beta-barrel_TonB"/>
</dbReference>
<keyword evidence="2 8" id="KW-0813">Transport</keyword>
<evidence type="ECO:0000256" key="2">
    <source>
        <dbReference type="ARBA" id="ARBA00022448"/>
    </source>
</evidence>
<evidence type="ECO:0000259" key="10">
    <source>
        <dbReference type="Pfam" id="PF00593"/>
    </source>
</evidence>
<evidence type="ECO:0000259" key="11">
    <source>
        <dbReference type="Pfam" id="PF07715"/>
    </source>
</evidence>
<dbReference type="SUPFAM" id="SSF56935">
    <property type="entry name" value="Porins"/>
    <property type="match status" value="1"/>
</dbReference>
<evidence type="ECO:0000256" key="7">
    <source>
        <dbReference type="ARBA" id="ARBA00023237"/>
    </source>
</evidence>
<dbReference type="Gene3D" id="2.40.170.20">
    <property type="entry name" value="TonB-dependent receptor, beta-barrel domain"/>
    <property type="match status" value="1"/>
</dbReference>
<dbReference type="Gene3D" id="2.170.130.10">
    <property type="entry name" value="TonB-dependent receptor, plug domain"/>
    <property type="match status" value="1"/>
</dbReference>
<protein>
    <submittedName>
        <fullName evidence="12">TonB-linked outer membrane protein, SusC/RagA family</fullName>
    </submittedName>
</protein>
<gene>
    <name evidence="12" type="ORF">SAMN05444409_1979</name>
</gene>
<dbReference type="InterPro" id="IPR023996">
    <property type="entry name" value="TonB-dep_OMP_SusC/RagA"/>
</dbReference>
<dbReference type="InterPro" id="IPR039426">
    <property type="entry name" value="TonB-dep_rcpt-like"/>
</dbReference>
<keyword evidence="4 8" id="KW-0812">Transmembrane</keyword>
<comment type="subcellular location">
    <subcellularLocation>
        <location evidence="1 8">Cell outer membrane</location>
        <topology evidence="1 8">Multi-pass membrane protein</topology>
    </subcellularLocation>
</comment>
<keyword evidence="6 8" id="KW-0472">Membrane</keyword>
<keyword evidence="5 9" id="KW-0798">TonB box</keyword>
<evidence type="ECO:0000313" key="12">
    <source>
        <dbReference type="EMBL" id="SIO09602.1"/>
    </source>
</evidence>
<feature type="domain" description="TonB-dependent receptor plug" evidence="11">
    <location>
        <begin position="109"/>
        <end position="240"/>
    </location>
</feature>
<evidence type="ECO:0000256" key="3">
    <source>
        <dbReference type="ARBA" id="ARBA00022452"/>
    </source>
</evidence>
<dbReference type="InterPro" id="IPR037066">
    <property type="entry name" value="Plug_dom_sf"/>
</dbReference>
<dbReference type="InterPro" id="IPR023997">
    <property type="entry name" value="TonB-dep_OMP_SusC/RagA_CS"/>
</dbReference>
<dbReference type="STRING" id="1416779.SAMN05444409_1979"/>
<dbReference type="InterPro" id="IPR008969">
    <property type="entry name" value="CarboxyPept-like_regulatory"/>
</dbReference>
<evidence type="ECO:0000256" key="6">
    <source>
        <dbReference type="ARBA" id="ARBA00023136"/>
    </source>
</evidence>
<organism evidence="12 13">
    <name type="scientific">Epilithonimonas zeae</name>
    <dbReference type="NCBI Taxonomy" id="1416779"/>
    <lineage>
        <taxon>Bacteria</taxon>
        <taxon>Pseudomonadati</taxon>
        <taxon>Bacteroidota</taxon>
        <taxon>Flavobacteriia</taxon>
        <taxon>Flavobacteriales</taxon>
        <taxon>Weeksellaceae</taxon>
        <taxon>Chryseobacterium group</taxon>
        <taxon>Epilithonimonas</taxon>
    </lineage>
</organism>
<name>A0A1N6GQ45_9FLAO</name>
<feature type="domain" description="TonB-dependent receptor-like beta-barrel" evidence="10">
    <location>
        <begin position="412"/>
        <end position="956"/>
    </location>
</feature>
<evidence type="ECO:0000256" key="8">
    <source>
        <dbReference type="PROSITE-ProRule" id="PRU01360"/>
    </source>
</evidence>
<dbReference type="SUPFAM" id="SSF49464">
    <property type="entry name" value="Carboxypeptidase regulatory domain-like"/>
    <property type="match status" value="1"/>
</dbReference>
<evidence type="ECO:0000256" key="1">
    <source>
        <dbReference type="ARBA" id="ARBA00004571"/>
    </source>
</evidence>
<dbReference type="InterPro" id="IPR036942">
    <property type="entry name" value="Beta-barrel_TonB_sf"/>
</dbReference>
<keyword evidence="7 8" id="KW-0998">Cell outer membrane</keyword>
<dbReference type="EMBL" id="FSRK01000001">
    <property type="protein sequence ID" value="SIO09602.1"/>
    <property type="molecule type" value="Genomic_DNA"/>
</dbReference>
<reference evidence="13" key="1">
    <citation type="submission" date="2016-11" db="EMBL/GenBank/DDBJ databases">
        <authorList>
            <person name="Varghese N."/>
            <person name="Submissions S."/>
        </authorList>
    </citation>
    <scope>NUCLEOTIDE SEQUENCE [LARGE SCALE GENOMIC DNA]</scope>
    <source>
        <strain evidence="13">DSM 27623</strain>
    </source>
</reference>
<sequence length="989" mass="109355">MTLGFTVLCSSIAIAQMRTVTGTVTDNNKPISAVSVYQEGSDIVILSDSSGKYFVQVSGDNPILVFKHPDYPLQKLTIGNRSVISMNLSGEENQIEEVILNAGYYQVQERENTGSIAKVTAKDIANQPVTNVMSSLQGRMAGVNITQNSGTAGGGFDVQIRGRNSLRSLLNSSVDGSQPLYVIDGVPLGAALSSKYSLTVLPLQNISPLNAINPNDIESIEILKDADATAIYGSRGANGVILISTKKGRGKTLSLQLNTQYGLSNPTCTMKMMSTPQYLDMRRQAYANAGISTIPTTAYDVNGVWSADRDTNWQDELIGKWAESNNVQLSISGGTKLSSFLISASHSEQGTVFPGDFKYKTNILNSNYNYTSEDGRFKLDMSNIFSDLKNNVVNTDLFTRALTLSPNAPALYDASGNINWQNNTFANPIASLNGTYNNSIYQINQNLGMSYRFLSDFHFKLNTGINYQNLEEFSLQPHTMYNPSFGMTSRDSSTSKSNNSVFTYLAEPQVGWEKSFGNHQVNVLLGGSFQQTTTKTTSIVGVGFSSNSLMENLAAATTKTLSPDIKNEYKYVSAFARLNYQFKSKYILNLTGRRDGSSRFGINNRFANFGALGAAWLFSKEQFLDDIGWLSFGKLRASYGITGSDFIGDYQYLDSYTISGNIYNTNAGLYPSRLYNPDFSWEQTKKLETALELGLFKNALNFSVAYYRNVSSGQLVGLTLPATTGFSSVQANLNAEVENKGWELELSSTPINTDAWQWRSSFNISYPENKLLSFPNLESSTYATRYVVGMPISIVKLFDYTGINDQGQYTFTDYNGDGKISSPDDALAIRNIGVKYFGGWQNELRYGNFTFSFLWQFVKQTNWNFYRTMTTPGNMNNQPVELLNVWSPENPNGVIMPYSPGTVAQVNTLVGNFRNSTAAVGDASFIRLKNVQINYKIPVLSKWLKDVVVYAQGQNLWTITDYFGVDPEFVTTGFIPPLKTYSLGFQVKF</sequence>
<comment type="similarity">
    <text evidence="8 9">Belongs to the TonB-dependent receptor family.</text>
</comment>
<evidence type="ECO:0000256" key="9">
    <source>
        <dbReference type="RuleBase" id="RU003357"/>
    </source>
</evidence>
<dbReference type="Pfam" id="PF07715">
    <property type="entry name" value="Plug"/>
    <property type="match status" value="1"/>
</dbReference>
<evidence type="ECO:0000313" key="13">
    <source>
        <dbReference type="Proteomes" id="UP000185207"/>
    </source>
</evidence>
<dbReference type="NCBIfam" id="TIGR04056">
    <property type="entry name" value="OMP_RagA_SusC"/>
    <property type="match status" value="1"/>
</dbReference>
<dbReference type="Proteomes" id="UP000185207">
    <property type="component" value="Unassembled WGS sequence"/>
</dbReference>
<dbReference type="PROSITE" id="PS52016">
    <property type="entry name" value="TONB_DEPENDENT_REC_3"/>
    <property type="match status" value="1"/>
</dbReference>
<dbReference type="GO" id="GO:0009279">
    <property type="term" value="C:cell outer membrane"/>
    <property type="evidence" value="ECO:0007669"/>
    <property type="project" value="UniProtKB-SubCell"/>
</dbReference>
<dbReference type="InterPro" id="IPR012910">
    <property type="entry name" value="Plug_dom"/>
</dbReference>
<dbReference type="AlphaFoldDB" id="A0A1N6GQ45"/>